<protein>
    <submittedName>
        <fullName evidence="3">Hypp3628 protein</fullName>
    </submittedName>
</protein>
<evidence type="ECO:0000313" key="4">
    <source>
        <dbReference type="Proteomes" id="UP000838412"/>
    </source>
</evidence>
<evidence type="ECO:0000313" key="3">
    <source>
        <dbReference type="EMBL" id="CAH1266907.1"/>
    </source>
</evidence>
<keyword evidence="2" id="KW-0732">Signal</keyword>
<keyword evidence="4" id="KW-1185">Reference proteome</keyword>
<name>A0A8K0A5L3_BRALA</name>
<gene>
    <name evidence="3" type="primary">Hypp3628</name>
    <name evidence="3" type="ORF">BLAG_LOCUS20419</name>
</gene>
<dbReference type="EMBL" id="OV696691">
    <property type="protein sequence ID" value="CAH1266907.1"/>
    <property type="molecule type" value="Genomic_DNA"/>
</dbReference>
<dbReference type="OrthoDB" id="10224491at2759"/>
<sequence length="185" mass="19847">MKTPTLVLAVILAMAVVGDSVNMEKILRQLQLLAGEEASDEATTKNEGESVDLKDTKLLDVVQKLTLASSTAYPEDVGGEIQNDVAEIGDQDPSLEVSTTKNGEDNADIEGNNDVADIEDQDTTAKASGGDGERYVEKIYDMQEIGDHDSTFEESAANNNNDGYETEADNYEGEDQDTVIAGTVH</sequence>
<feature type="region of interest" description="Disordered" evidence="1">
    <location>
        <begin position="88"/>
        <end position="114"/>
    </location>
</feature>
<evidence type="ECO:0000256" key="2">
    <source>
        <dbReference type="SAM" id="SignalP"/>
    </source>
</evidence>
<proteinExistence type="predicted"/>
<feature type="signal peptide" evidence="2">
    <location>
        <begin position="1"/>
        <end position="20"/>
    </location>
</feature>
<dbReference type="AlphaFoldDB" id="A0A8K0A5L3"/>
<feature type="region of interest" description="Disordered" evidence="1">
    <location>
        <begin position="146"/>
        <end position="185"/>
    </location>
</feature>
<feature type="compositionally biased region" description="Acidic residues" evidence="1">
    <location>
        <begin position="164"/>
        <end position="177"/>
    </location>
</feature>
<feature type="chain" id="PRO_5035437938" evidence="2">
    <location>
        <begin position="21"/>
        <end position="185"/>
    </location>
</feature>
<evidence type="ECO:0000256" key="1">
    <source>
        <dbReference type="SAM" id="MobiDB-lite"/>
    </source>
</evidence>
<organism evidence="3 4">
    <name type="scientific">Branchiostoma lanceolatum</name>
    <name type="common">Common lancelet</name>
    <name type="synonym">Amphioxus lanceolatum</name>
    <dbReference type="NCBI Taxonomy" id="7740"/>
    <lineage>
        <taxon>Eukaryota</taxon>
        <taxon>Metazoa</taxon>
        <taxon>Chordata</taxon>
        <taxon>Cephalochordata</taxon>
        <taxon>Leptocardii</taxon>
        <taxon>Amphioxiformes</taxon>
        <taxon>Branchiostomatidae</taxon>
        <taxon>Branchiostoma</taxon>
    </lineage>
</organism>
<reference evidence="3" key="1">
    <citation type="submission" date="2022-01" db="EMBL/GenBank/DDBJ databases">
        <authorList>
            <person name="Braso-Vives M."/>
        </authorList>
    </citation>
    <scope>NUCLEOTIDE SEQUENCE</scope>
</reference>
<dbReference type="Proteomes" id="UP000838412">
    <property type="component" value="Chromosome 6"/>
</dbReference>
<accession>A0A8K0A5L3</accession>